<reference evidence="12" key="2">
    <citation type="submission" date="2022-08" db="UniProtKB">
        <authorList>
            <consortium name="EnsemblMetazoa"/>
        </authorList>
    </citation>
    <scope>IDENTIFICATION</scope>
    <source>
        <strain evidence="12">STECLA/ALBI9_A</strain>
    </source>
</reference>
<dbReference type="Proteomes" id="UP000069272">
    <property type="component" value="Chromosome 2R"/>
</dbReference>
<keyword evidence="8" id="KW-0807">Transducer</keyword>
<comment type="function">
    <text evidence="9">Odorant receptor which mediates acceptance or avoidance behavior, depending on its substrates. The odorant receptor repertoire encodes a large collection of odor stimuli that vary widely in identity, intensity, and duration. May form a complex with Orco to form odorant-sensing units, providing sensitive and prolonged odorant signaling and calcium permeability.</text>
</comment>
<evidence type="ECO:0000256" key="1">
    <source>
        <dbReference type="ARBA" id="ARBA00004141"/>
    </source>
</evidence>
<keyword evidence="3" id="KW-0812">Transmembrane</keyword>
<dbReference type="AlphaFoldDB" id="A0A182FRA8"/>
<evidence type="ECO:0000313" key="12">
    <source>
        <dbReference type="EnsemblMetazoa" id="AALB009084-PA"/>
    </source>
</evidence>
<keyword evidence="6" id="KW-0472">Membrane</keyword>
<name>A0A182FRA8_ANOAL</name>
<keyword evidence="5" id="KW-1133">Transmembrane helix</keyword>
<comment type="subcellular location">
    <subcellularLocation>
        <location evidence="1">Membrane</location>
        <topology evidence="1">Multi-pass membrane protein</topology>
    </subcellularLocation>
</comment>
<evidence type="ECO:0000256" key="8">
    <source>
        <dbReference type="ARBA" id="ARBA00023224"/>
    </source>
</evidence>
<keyword evidence="7" id="KW-0675">Receptor</keyword>
<dbReference type="GO" id="GO:0004984">
    <property type="term" value="F:olfactory receptor activity"/>
    <property type="evidence" value="ECO:0007669"/>
    <property type="project" value="InterPro"/>
</dbReference>
<dbReference type="InterPro" id="IPR004117">
    <property type="entry name" value="7tm6_olfct_rcpt"/>
</dbReference>
<accession>A0A182FRA8</accession>
<reference evidence="12 13" key="1">
    <citation type="journal article" date="2017" name="G3 (Bethesda)">
        <title>The Physical Genome Mapping of Anopheles albimanus Corrected Scaffold Misassemblies and Identified Interarm Rearrangements in Genus Anopheles.</title>
        <authorList>
            <person name="Artemov G.N."/>
            <person name="Peery A.N."/>
            <person name="Jiang X."/>
            <person name="Tu Z."/>
            <person name="Stegniy V.N."/>
            <person name="Sharakhova M.V."/>
            <person name="Sharakhov I.V."/>
        </authorList>
    </citation>
    <scope>NUCLEOTIDE SEQUENCE [LARGE SCALE GENOMIC DNA]</scope>
    <source>
        <strain evidence="12 13">ALBI9_A</strain>
    </source>
</reference>
<organism evidence="12 13">
    <name type="scientific">Anopheles albimanus</name>
    <name type="common">New world malaria mosquito</name>
    <dbReference type="NCBI Taxonomy" id="7167"/>
    <lineage>
        <taxon>Eukaryota</taxon>
        <taxon>Metazoa</taxon>
        <taxon>Ecdysozoa</taxon>
        <taxon>Arthropoda</taxon>
        <taxon>Hexapoda</taxon>
        <taxon>Insecta</taxon>
        <taxon>Pterygota</taxon>
        <taxon>Neoptera</taxon>
        <taxon>Endopterygota</taxon>
        <taxon>Diptera</taxon>
        <taxon>Nematocera</taxon>
        <taxon>Culicoidea</taxon>
        <taxon>Culicidae</taxon>
        <taxon>Anophelinae</taxon>
        <taxon>Anopheles</taxon>
    </lineage>
</organism>
<dbReference type="GO" id="GO:0005549">
    <property type="term" value="F:odorant binding"/>
    <property type="evidence" value="ECO:0007669"/>
    <property type="project" value="InterPro"/>
</dbReference>
<evidence type="ECO:0000256" key="7">
    <source>
        <dbReference type="ARBA" id="ARBA00023170"/>
    </source>
</evidence>
<dbReference type="Pfam" id="PF02949">
    <property type="entry name" value="7tm_6"/>
    <property type="match status" value="1"/>
</dbReference>
<keyword evidence="2" id="KW-0716">Sensory transduction</keyword>
<protein>
    <submittedName>
        <fullName evidence="12">Uncharacterized protein</fullName>
    </submittedName>
</protein>
<evidence type="ECO:0000256" key="4">
    <source>
        <dbReference type="ARBA" id="ARBA00022725"/>
    </source>
</evidence>
<evidence type="ECO:0000256" key="2">
    <source>
        <dbReference type="ARBA" id="ARBA00022606"/>
    </source>
</evidence>
<evidence type="ECO:0000256" key="10">
    <source>
        <dbReference type="ARBA" id="ARBA00037946"/>
    </source>
</evidence>
<keyword evidence="13" id="KW-1185">Reference proteome</keyword>
<proteinExistence type="inferred from homology"/>
<dbReference type="VEuPathDB" id="VectorBase:AALB20_027549"/>
<evidence type="ECO:0000256" key="9">
    <source>
        <dbReference type="ARBA" id="ARBA00037764"/>
    </source>
</evidence>
<dbReference type="GO" id="GO:0005886">
    <property type="term" value="C:plasma membrane"/>
    <property type="evidence" value="ECO:0007669"/>
    <property type="project" value="TreeGrafter"/>
</dbReference>
<keyword evidence="4" id="KW-0552">Olfaction</keyword>
<evidence type="ECO:0000313" key="13">
    <source>
        <dbReference type="Proteomes" id="UP000069272"/>
    </source>
</evidence>
<dbReference type="PANTHER" id="PTHR21137:SF37">
    <property type="entry name" value="ODORANT RECEPTOR 46A, ISOFORM B-RELATED"/>
    <property type="match status" value="1"/>
</dbReference>
<dbReference type="GO" id="GO:0007165">
    <property type="term" value="P:signal transduction"/>
    <property type="evidence" value="ECO:0007669"/>
    <property type="project" value="UniProtKB-KW"/>
</dbReference>
<dbReference type="PANTHER" id="PTHR21137">
    <property type="entry name" value="ODORANT RECEPTOR"/>
    <property type="match status" value="1"/>
</dbReference>
<dbReference type="VEuPathDB" id="VectorBase:AALB009084"/>
<evidence type="ECO:0000256" key="5">
    <source>
        <dbReference type="ARBA" id="ARBA00022989"/>
    </source>
</evidence>
<comment type="similarity">
    <text evidence="10">Belongs to the insect chemoreceptor superfamily. Heteromeric odorant receptor channel (TC 1.A.69) family. Or2a subfamily.</text>
</comment>
<comment type="subunit">
    <text evidence="11">Interacts with Orco. Complexes exist early in the endomembrane system in olfactory sensory neurons (OSNs), coupling these complexes to the conserved ciliary trafficking pathway.</text>
</comment>
<evidence type="ECO:0000256" key="11">
    <source>
        <dbReference type="ARBA" id="ARBA00038679"/>
    </source>
</evidence>
<dbReference type="STRING" id="7167.A0A182FRA8"/>
<dbReference type="EnsemblMetazoa" id="AALB009084-RA">
    <property type="protein sequence ID" value="AALB009084-PA"/>
    <property type="gene ID" value="AALB009084"/>
</dbReference>
<evidence type="ECO:0000256" key="6">
    <source>
        <dbReference type="ARBA" id="ARBA00023136"/>
    </source>
</evidence>
<evidence type="ECO:0000256" key="3">
    <source>
        <dbReference type="ARBA" id="ARBA00022692"/>
    </source>
</evidence>
<sequence>MTNKGKQFIEQTLENHKLKWDNYILPVRITVWTWKICALYNEKPQGLFYRAYRYTFNFFLMAVYLFTLILNMFVMQTFEQLVLYIMYIVFTEVVMVLKAVITYYKFDQICRLHQMTLCENFKPQDDLETELHRKAIGVIKYYYYLYFIISCAAVSSALLYLLQKEYRTPFFPWMFGIEYGPEARGNYGIIFAYQIIGMYFHMLINVSGDEQLCYLLGKISIQLDLLANRFQRLRSSQEFERAFAGLVDHYEQLLKMLRDVEKLYSPAFFAQFSASGLVICATAVKASSMFNLSELTAFQNLLYMIAMMLQMYLPCHFGNEVTRKSNVLKTAVYSSQWYNMRLKERKIILMLLQRLNKPFTMTAYYFFNYNLQAYTTTLNMAYTAYALLQRTTTKI</sequence>